<dbReference type="InterPro" id="IPR058208">
    <property type="entry name" value="PACE"/>
</dbReference>
<dbReference type="Proteomes" id="UP000262004">
    <property type="component" value="Chromosome"/>
</dbReference>
<keyword evidence="1" id="KW-0472">Membrane</keyword>
<evidence type="ECO:0000259" key="2">
    <source>
        <dbReference type="Pfam" id="PF05232"/>
    </source>
</evidence>
<feature type="transmembrane region" description="Helical" evidence="1">
    <location>
        <begin position="15"/>
        <end position="33"/>
    </location>
</feature>
<sequence>MVMTGVALRSWRERWLQVGLFELGGLLLITPVYRWVTGEGWGESVGLLVLLSLIATIWQAVFNTVFDRCEARWARRPAHLRPWRWRAVHALGFEVTLFLITWPVIVLWTGWTWWAAAVADLGLALAYTAYAFLYHWLFDRWRPVAAERGA</sequence>
<accession>A0A2Z6DVH4</accession>
<dbReference type="InterPro" id="IPR007896">
    <property type="entry name" value="BTP_bacteria"/>
</dbReference>
<keyword evidence="1" id="KW-1133">Transmembrane helix</keyword>
<feature type="transmembrane region" description="Helical" evidence="1">
    <location>
        <begin position="87"/>
        <end position="105"/>
    </location>
</feature>
<dbReference type="RefSeq" id="WP_119334274.1">
    <property type="nucleotide sequence ID" value="NZ_AP018558.1"/>
</dbReference>
<feature type="domain" description="Chlorhexidine efflux transporter" evidence="2">
    <location>
        <begin position="9"/>
        <end position="72"/>
    </location>
</feature>
<evidence type="ECO:0000256" key="1">
    <source>
        <dbReference type="SAM" id="Phobius"/>
    </source>
</evidence>
<reference evidence="3 4" key="1">
    <citation type="submission" date="2018-04" db="EMBL/GenBank/DDBJ databases">
        <title>Complete genome sequence of Hydrogenophilus thermoluteolus TH-1.</title>
        <authorList>
            <person name="Arai H."/>
        </authorList>
    </citation>
    <scope>NUCLEOTIDE SEQUENCE [LARGE SCALE GENOMIC DNA]</scope>
    <source>
        <strain evidence="3 4">TH-1</strain>
    </source>
</reference>
<gene>
    <name evidence="3" type="ORF">HPTL_0162</name>
</gene>
<name>A0A2Z6DVH4_HYDTE</name>
<evidence type="ECO:0000313" key="3">
    <source>
        <dbReference type="EMBL" id="BBD76432.1"/>
    </source>
</evidence>
<organism evidence="3 4">
    <name type="scientific">Hydrogenophilus thermoluteolus</name>
    <name type="common">Pseudomonas hydrogenothermophila</name>
    <dbReference type="NCBI Taxonomy" id="297"/>
    <lineage>
        <taxon>Bacteria</taxon>
        <taxon>Pseudomonadati</taxon>
        <taxon>Pseudomonadota</taxon>
        <taxon>Hydrogenophilia</taxon>
        <taxon>Hydrogenophilales</taxon>
        <taxon>Hydrogenophilaceae</taxon>
        <taxon>Hydrogenophilus</taxon>
    </lineage>
</organism>
<keyword evidence="1 3" id="KW-0812">Transmembrane</keyword>
<feature type="transmembrane region" description="Helical" evidence="1">
    <location>
        <begin position="111"/>
        <end position="133"/>
    </location>
</feature>
<dbReference type="Pfam" id="PF05232">
    <property type="entry name" value="BTP"/>
    <property type="match status" value="2"/>
</dbReference>
<dbReference type="EMBL" id="AP018558">
    <property type="protein sequence ID" value="BBD76432.1"/>
    <property type="molecule type" value="Genomic_DNA"/>
</dbReference>
<dbReference type="KEGG" id="htl:HPTL_0162"/>
<dbReference type="OrthoDB" id="1631120at2"/>
<evidence type="ECO:0000313" key="4">
    <source>
        <dbReference type="Proteomes" id="UP000262004"/>
    </source>
</evidence>
<dbReference type="AlphaFoldDB" id="A0A2Z6DVH4"/>
<keyword evidence="4" id="KW-1185">Reference proteome</keyword>
<proteinExistence type="predicted"/>
<protein>
    <submittedName>
        <fullName evidence="3">Transmembrane pair domain protein</fullName>
    </submittedName>
</protein>
<feature type="domain" description="Chlorhexidine efflux transporter" evidence="2">
    <location>
        <begin position="81"/>
        <end position="143"/>
    </location>
</feature>
<dbReference type="NCBIfam" id="NF033664">
    <property type="entry name" value="PACE_transport"/>
    <property type="match status" value="1"/>
</dbReference>
<feature type="transmembrane region" description="Helical" evidence="1">
    <location>
        <begin position="45"/>
        <end position="66"/>
    </location>
</feature>